<evidence type="ECO:0000313" key="5">
    <source>
        <dbReference type="Proteomes" id="UP000274327"/>
    </source>
</evidence>
<feature type="domain" description="Phospholipase/carboxylesterase/thioesterase" evidence="3">
    <location>
        <begin position="20"/>
        <end position="211"/>
    </location>
</feature>
<gene>
    <name evidence="4" type="ORF">DS079_06620</name>
</gene>
<evidence type="ECO:0000256" key="2">
    <source>
        <dbReference type="ARBA" id="ARBA00022801"/>
    </source>
</evidence>
<proteinExistence type="inferred from homology"/>
<dbReference type="GO" id="GO:0016787">
    <property type="term" value="F:hydrolase activity"/>
    <property type="evidence" value="ECO:0007669"/>
    <property type="project" value="UniProtKB-KW"/>
</dbReference>
<dbReference type="GeneID" id="78120693"/>
<dbReference type="PANTHER" id="PTHR10655:SF17">
    <property type="entry name" value="LYSOPHOSPHOLIPASE-LIKE PROTEIN 1"/>
    <property type="match status" value="1"/>
</dbReference>
<organism evidence="4 5">
    <name type="scientific">Brachybacterium paraconglomeratum</name>
    <dbReference type="NCBI Taxonomy" id="173362"/>
    <lineage>
        <taxon>Bacteria</taxon>
        <taxon>Bacillati</taxon>
        <taxon>Actinomycetota</taxon>
        <taxon>Actinomycetes</taxon>
        <taxon>Micrococcales</taxon>
        <taxon>Dermabacteraceae</taxon>
        <taxon>Brachybacterium</taxon>
    </lineage>
</organism>
<keyword evidence="5" id="KW-1185">Reference proteome</keyword>
<dbReference type="PANTHER" id="PTHR10655">
    <property type="entry name" value="LYSOPHOSPHOLIPASE-RELATED"/>
    <property type="match status" value="1"/>
</dbReference>
<evidence type="ECO:0000256" key="1">
    <source>
        <dbReference type="ARBA" id="ARBA00006499"/>
    </source>
</evidence>
<dbReference type="Proteomes" id="UP000274327">
    <property type="component" value="Unassembled WGS sequence"/>
</dbReference>
<dbReference type="Gene3D" id="3.40.50.1820">
    <property type="entry name" value="alpha/beta hydrolase"/>
    <property type="match status" value="1"/>
</dbReference>
<keyword evidence="2" id="KW-0378">Hydrolase</keyword>
<comment type="similarity">
    <text evidence="1">Belongs to the AB hydrolase superfamily. AB hydrolase 2 family.</text>
</comment>
<reference evidence="4 5" key="1">
    <citation type="submission" date="2018-07" db="EMBL/GenBank/DDBJ databases">
        <title>Brachybacteriurn paraconglorneratum KCTC 9916.</title>
        <authorList>
            <person name="Li Y."/>
        </authorList>
    </citation>
    <scope>NUCLEOTIDE SEQUENCE [LARGE SCALE GENOMIC DNA]</scope>
    <source>
        <strain evidence="4 5">KCTC 9916</strain>
    </source>
</reference>
<dbReference type="EMBL" id="QOCI01000003">
    <property type="protein sequence ID" value="RRR19297.1"/>
    <property type="molecule type" value="Genomic_DNA"/>
</dbReference>
<dbReference type="SUPFAM" id="SSF53474">
    <property type="entry name" value="alpha/beta-Hydrolases"/>
    <property type="match status" value="1"/>
</dbReference>
<dbReference type="InterPro" id="IPR029058">
    <property type="entry name" value="AB_hydrolase_fold"/>
</dbReference>
<dbReference type="InterPro" id="IPR003140">
    <property type="entry name" value="PLipase/COase/thioEstase"/>
</dbReference>
<sequence length="220" mass="23915">MTTSPQYGPVELISPHLDPSAVVRGGAQDAPIVLLMHGLGSDERDLASLVPFLPPVFEYVSVRGIFRYVQGFAWFDMPVAPDRPEAIEASSAAVEEWIAAQDRPVVGAIGFSQGGAVALQLLRRDPHALRFVVNLSGFPFPAAMQGDTALAEVRPPALWGHGGMDPLYDPEREQAVREFMSAHTALEEERRPQLGHAVDEIELRAVAAFLQRRAADADGR</sequence>
<dbReference type="RefSeq" id="WP_126985947.1">
    <property type="nucleotide sequence ID" value="NZ_ML133853.1"/>
</dbReference>
<evidence type="ECO:0000313" key="4">
    <source>
        <dbReference type="EMBL" id="RRR19297.1"/>
    </source>
</evidence>
<comment type="caution">
    <text evidence="4">The sequence shown here is derived from an EMBL/GenBank/DDBJ whole genome shotgun (WGS) entry which is preliminary data.</text>
</comment>
<accession>A0A3R8RQN2</accession>
<name>A0A3R8RQN2_9MICO</name>
<dbReference type="Pfam" id="PF02230">
    <property type="entry name" value="Abhydrolase_2"/>
    <property type="match status" value="1"/>
</dbReference>
<evidence type="ECO:0000259" key="3">
    <source>
        <dbReference type="Pfam" id="PF02230"/>
    </source>
</evidence>
<dbReference type="AlphaFoldDB" id="A0A3R8RQN2"/>
<dbReference type="InterPro" id="IPR050565">
    <property type="entry name" value="LYPA1-2/EST-like"/>
</dbReference>
<protein>
    <submittedName>
        <fullName evidence="4">Esterase</fullName>
    </submittedName>
</protein>